<evidence type="ECO:0000313" key="8">
    <source>
        <dbReference type="Proteomes" id="UP000183255"/>
    </source>
</evidence>
<reference evidence="7 8" key="1">
    <citation type="submission" date="2016-10" db="EMBL/GenBank/DDBJ databases">
        <authorList>
            <person name="de Groot N.N."/>
        </authorList>
    </citation>
    <scope>NUCLEOTIDE SEQUENCE [LARGE SCALE GENOMIC DNA]</scope>
    <source>
        <strain evidence="7 8">CGMCC 1.5058</strain>
    </source>
</reference>
<evidence type="ECO:0000256" key="1">
    <source>
        <dbReference type="ARBA" id="ARBA00004141"/>
    </source>
</evidence>
<keyword evidence="3 5" id="KW-1133">Transmembrane helix</keyword>
<name>A0A1G8LWK9_9CLOT</name>
<evidence type="ECO:0000256" key="4">
    <source>
        <dbReference type="ARBA" id="ARBA00023136"/>
    </source>
</evidence>
<gene>
    <name evidence="7" type="ORF">SAMN05421804_103206</name>
</gene>
<dbReference type="GO" id="GO:0015297">
    <property type="term" value="F:antiporter activity"/>
    <property type="evidence" value="ECO:0007669"/>
    <property type="project" value="InterPro"/>
</dbReference>
<proteinExistence type="predicted"/>
<dbReference type="PANTHER" id="PTHR43021">
    <property type="entry name" value="NA(+)/H(+) ANTIPORTER-RELATED"/>
    <property type="match status" value="1"/>
</dbReference>
<keyword evidence="2 5" id="KW-0812">Transmembrane</keyword>
<dbReference type="AlphaFoldDB" id="A0A1G8LWK9"/>
<feature type="transmembrane region" description="Helical" evidence="5">
    <location>
        <begin position="329"/>
        <end position="352"/>
    </location>
</feature>
<dbReference type="Proteomes" id="UP000183255">
    <property type="component" value="Unassembled WGS sequence"/>
</dbReference>
<feature type="transmembrane region" description="Helical" evidence="5">
    <location>
        <begin position="31"/>
        <end position="49"/>
    </location>
</feature>
<dbReference type="InterPro" id="IPR006153">
    <property type="entry name" value="Cation/H_exchanger_TM"/>
</dbReference>
<evidence type="ECO:0000256" key="5">
    <source>
        <dbReference type="SAM" id="Phobius"/>
    </source>
</evidence>
<organism evidence="7 8">
    <name type="scientific">Proteiniclasticum ruminis</name>
    <dbReference type="NCBI Taxonomy" id="398199"/>
    <lineage>
        <taxon>Bacteria</taxon>
        <taxon>Bacillati</taxon>
        <taxon>Bacillota</taxon>
        <taxon>Clostridia</taxon>
        <taxon>Eubacteriales</taxon>
        <taxon>Clostridiaceae</taxon>
        <taxon>Proteiniclasticum</taxon>
    </lineage>
</organism>
<evidence type="ECO:0000256" key="2">
    <source>
        <dbReference type="ARBA" id="ARBA00022692"/>
    </source>
</evidence>
<feature type="transmembrane region" description="Helical" evidence="5">
    <location>
        <begin position="6"/>
        <end position="24"/>
    </location>
</feature>
<feature type="transmembrane region" description="Helical" evidence="5">
    <location>
        <begin position="55"/>
        <end position="76"/>
    </location>
</feature>
<feature type="transmembrane region" description="Helical" evidence="5">
    <location>
        <begin position="148"/>
        <end position="170"/>
    </location>
</feature>
<dbReference type="GO" id="GO:1902600">
    <property type="term" value="P:proton transmembrane transport"/>
    <property type="evidence" value="ECO:0007669"/>
    <property type="project" value="InterPro"/>
</dbReference>
<dbReference type="GO" id="GO:0016020">
    <property type="term" value="C:membrane"/>
    <property type="evidence" value="ECO:0007669"/>
    <property type="project" value="UniProtKB-SubCell"/>
</dbReference>
<dbReference type="PANTHER" id="PTHR43021:SF2">
    <property type="entry name" value="CATION_H+ EXCHANGER DOMAIN-CONTAINING PROTEIN"/>
    <property type="match status" value="1"/>
</dbReference>
<sequence>MENSLFIHLGIALLLALFSSKLVKKLHLPNVTGYLLMGILAGPYVLGILTEESVASFHSISEFALGFIAFSIGAEFKLSYLKKAGKAPIIIAILEALLAVVFVDIALIATGHNLQFSLMLGAIAAATAPAATLMVVRQYKAKGPVTETLMPVVAIDDAIALMLFGISLAAVKALGATGTSPLWLTLVTPVLEIILALLLGAVMGVLLMLLVKWFSNKGNRLAISIAMIAITVGLSKTFGLSELLSVMSMSALFVNLSKDSEAIFSMVDGFTPPIFMLFFFFSGADLNIGILPSVGMTGLIYVVVRVLGKVLGATLGASVCNSPEPVKKYLGFTLIPQAGVAIGLATLSLSVVPEFGQAIKVIILAGTVIYELVGPVATKIALTKAGDIEPAMKKKLNPAL</sequence>
<comment type="subcellular location">
    <subcellularLocation>
        <location evidence="1">Membrane</location>
        <topology evidence="1">Multi-pass membrane protein</topology>
    </subcellularLocation>
</comment>
<feature type="transmembrane region" description="Helical" evidence="5">
    <location>
        <begin position="182"/>
        <end position="209"/>
    </location>
</feature>
<feature type="domain" description="Cation/H+ exchanger transmembrane" evidence="6">
    <location>
        <begin position="15"/>
        <end position="351"/>
    </location>
</feature>
<evidence type="ECO:0000259" key="6">
    <source>
        <dbReference type="Pfam" id="PF00999"/>
    </source>
</evidence>
<dbReference type="InterPro" id="IPR038770">
    <property type="entry name" value="Na+/solute_symporter_sf"/>
</dbReference>
<accession>A0A1G8LWK9</accession>
<dbReference type="Pfam" id="PF00999">
    <property type="entry name" value="Na_H_Exchanger"/>
    <property type="match status" value="1"/>
</dbReference>
<feature type="transmembrane region" description="Helical" evidence="5">
    <location>
        <begin position="221"/>
        <end position="254"/>
    </location>
</feature>
<keyword evidence="4 5" id="KW-0472">Membrane</keyword>
<dbReference type="EMBL" id="FNDZ01000003">
    <property type="protein sequence ID" value="SDI60069.1"/>
    <property type="molecule type" value="Genomic_DNA"/>
</dbReference>
<evidence type="ECO:0000256" key="3">
    <source>
        <dbReference type="ARBA" id="ARBA00022989"/>
    </source>
</evidence>
<dbReference type="Gene3D" id="1.20.1530.20">
    <property type="match status" value="1"/>
</dbReference>
<evidence type="ECO:0000313" key="7">
    <source>
        <dbReference type="EMBL" id="SDI60069.1"/>
    </source>
</evidence>
<protein>
    <submittedName>
        <fullName evidence="7">Kef-type K+ transport system, membrane component KefB</fullName>
    </submittedName>
</protein>
<feature type="transmembrane region" description="Helical" evidence="5">
    <location>
        <begin position="116"/>
        <end position="136"/>
    </location>
</feature>
<dbReference type="RefSeq" id="WP_036909231.1">
    <property type="nucleotide sequence ID" value="NZ_FNDZ01000003.1"/>
</dbReference>
<feature type="transmembrane region" description="Helical" evidence="5">
    <location>
        <begin position="88"/>
        <end position="110"/>
    </location>
</feature>